<dbReference type="PANTHER" id="PTHR45649">
    <property type="entry name" value="AMINO-ACID PERMEASE BAT1"/>
    <property type="match status" value="1"/>
</dbReference>
<feature type="transmembrane region" description="Helical" evidence="6">
    <location>
        <begin position="108"/>
        <end position="129"/>
    </location>
</feature>
<keyword evidence="3 6" id="KW-0812">Transmembrane</keyword>
<evidence type="ECO:0000256" key="6">
    <source>
        <dbReference type="SAM" id="Phobius"/>
    </source>
</evidence>
<dbReference type="OrthoDB" id="3900342at2759"/>
<evidence type="ECO:0000256" key="5">
    <source>
        <dbReference type="ARBA" id="ARBA00023136"/>
    </source>
</evidence>
<feature type="transmembrane region" description="Helical" evidence="6">
    <location>
        <begin position="347"/>
        <end position="367"/>
    </location>
</feature>
<dbReference type="STRING" id="1408157.A0A1J7IS93"/>
<evidence type="ECO:0000313" key="7">
    <source>
        <dbReference type="EMBL" id="OIW30213.1"/>
    </source>
</evidence>
<evidence type="ECO:0000256" key="2">
    <source>
        <dbReference type="ARBA" id="ARBA00022448"/>
    </source>
</evidence>
<dbReference type="Proteomes" id="UP000182658">
    <property type="component" value="Unassembled WGS sequence"/>
</dbReference>
<dbReference type="Gene3D" id="1.20.1740.10">
    <property type="entry name" value="Amino acid/polyamine transporter I"/>
    <property type="match status" value="1"/>
</dbReference>
<dbReference type="EMBL" id="KV875097">
    <property type="protein sequence ID" value="OIW30213.1"/>
    <property type="molecule type" value="Genomic_DNA"/>
</dbReference>
<feature type="transmembrane region" description="Helical" evidence="6">
    <location>
        <begin position="272"/>
        <end position="293"/>
    </location>
</feature>
<feature type="transmembrane region" description="Helical" evidence="6">
    <location>
        <begin position="323"/>
        <end position="341"/>
    </location>
</feature>
<dbReference type="InterPro" id="IPR002293">
    <property type="entry name" value="AA/rel_permease1"/>
</dbReference>
<accession>A0A1J7IS93</accession>
<dbReference type="Pfam" id="PF13520">
    <property type="entry name" value="AA_permease_2"/>
    <property type="match status" value="1"/>
</dbReference>
<dbReference type="GO" id="GO:0022857">
    <property type="term" value="F:transmembrane transporter activity"/>
    <property type="evidence" value="ECO:0007669"/>
    <property type="project" value="InterPro"/>
</dbReference>
<dbReference type="GO" id="GO:0016020">
    <property type="term" value="C:membrane"/>
    <property type="evidence" value="ECO:0007669"/>
    <property type="project" value="UniProtKB-SubCell"/>
</dbReference>
<keyword evidence="8" id="KW-1185">Reference proteome</keyword>
<keyword evidence="5 6" id="KW-0472">Membrane</keyword>
<evidence type="ECO:0000256" key="3">
    <source>
        <dbReference type="ARBA" id="ARBA00022692"/>
    </source>
</evidence>
<feature type="transmembrane region" description="Helical" evidence="6">
    <location>
        <begin position="387"/>
        <end position="413"/>
    </location>
</feature>
<comment type="subcellular location">
    <subcellularLocation>
        <location evidence="1">Membrane</location>
        <topology evidence="1">Multi-pass membrane protein</topology>
    </subcellularLocation>
</comment>
<name>A0A1J7IS93_9PEZI</name>
<sequence length="466" mass="49639">MVKVVSVLNGGPPGILYEFIAVSVMYCFVGASVAEIASAIPSSAGVYQWSAVVSGKTYGPLVSFYAGWWNTLAWTFSTVSCSSVVAQQIVQMYSLFHPSYTFQTWHVLVTYIVVTWASCLVVALANRALPALNTVGLFLIISGVIITIIVCAIMPGHKGGGYASNAFVWKDWQNDTGYSSNGLTFLMGMLNGAYVMGTPDCVSHLAEEIPRPDVNIPKAIAAQVIFGFVSTFAYIITLLYAISDLDGVVQSTLNFPLAQIYLQATGSRAGTLGLLVVICLPSFCACIAAYITAGRVLWALGRDGATPFSAAVGKIHPTRKNPMIATLVCGVVSTALGAIYVGSTTAFNAFVGSFVILLSLSYLAALVPHLATRSHLGVRGPFWIKGVGGFIVEGVSCAYLAVFVVIFCLPYTLPVTMETMNYSSAITGGLTVLITALWFWKRKGGYAGPPMVAAFLEIHEARRRGT</sequence>
<evidence type="ECO:0000256" key="1">
    <source>
        <dbReference type="ARBA" id="ARBA00004141"/>
    </source>
</evidence>
<keyword evidence="2" id="KW-0813">Transport</keyword>
<feature type="transmembrane region" description="Helical" evidence="6">
    <location>
        <begin position="15"/>
        <end position="34"/>
    </location>
</feature>
<keyword evidence="4 6" id="KW-1133">Transmembrane helix</keyword>
<feature type="transmembrane region" description="Helical" evidence="6">
    <location>
        <begin position="419"/>
        <end position="440"/>
    </location>
</feature>
<evidence type="ECO:0000256" key="4">
    <source>
        <dbReference type="ARBA" id="ARBA00022989"/>
    </source>
</evidence>
<reference evidence="7 8" key="1">
    <citation type="submission" date="2016-10" db="EMBL/GenBank/DDBJ databases">
        <title>Draft genome sequence of Coniochaeta ligniaria NRRL30616, a lignocellulolytic fungus for bioabatement of inhibitors in plant biomass hydrolysates.</title>
        <authorList>
            <consortium name="DOE Joint Genome Institute"/>
            <person name="Jimenez D.J."/>
            <person name="Hector R.E."/>
            <person name="Riley R."/>
            <person name="Sun H."/>
            <person name="Grigoriev I.V."/>
            <person name="Van Elsas J.D."/>
            <person name="Nichols N.N."/>
        </authorList>
    </citation>
    <scope>NUCLEOTIDE SEQUENCE [LARGE SCALE GENOMIC DNA]</scope>
    <source>
        <strain evidence="7 8">NRRL 30616</strain>
    </source>
</reference>
<feature type="transmembrane region" description="Helical" evidence="6">
    <location>
        <begin position="46"/>
        <end position="66"/>
    </location>
</feature>
<evidence type="ECO:0000313" key="8">
    <source>
        <dbReference type="Proteomes" id="UP000182658"/>
    </source>
</evidence>
<organism evidence="7 8">
    <name type="scientific">Coniochaeta ligniaria NRRL 30616</name>
    <dbReference type="NCBI Taxonomy" id="1408157"/>
    <lineage>
        <taxon>Eukaryota</taxon>
        <taxon>Fungi</taxon>
        <taxon>Dikarya</taxon>
        <taxon>Ascomycota</taxon>
        <taxon>Pezizomycotina</taxon>
        <taxon>Sordariomycetes</taxon>
        <taxon>Sordariomycetidae</taxon>
        <taxon>Coniochaetales</taxon>
        <taxon>Coniochaetaceae</taxon>
        <taxon>Coniochaeta</taxon>
    </lineage>
</organism>
<protein>
    <submittedName>
        <fullName evidence="7">Amino acid transporter</fullName>
    </submittedName>
</protein>
<dbReference type="PIRSF" id="PIRSF006060">
    <property type="entry name" value="AA_transporter"/>
    <property type="match status" value="1"/>
</dbReference>
<dbReference type="AlphaFoldDB" id="A0A1J7IS93"/>
<gene>
    <name evidence="7" type="ORF">CONLIGDRAFT_680992</name>
</gene>
<feature type="transmembrane region" description="Helical" evidence="6">
    <location>
        <begin position="220"/>
        <end position="242"/>
    </location>
</feature>
<dbReference type="InParanoid" id="A0A1J7IS93"/>
<proteinExistence type="predicted"/>
<dbReference type="PANTHER" id="PTHR45649:SF27">
    <property type="entry name" value="CHOLINE TRANSPORTER (EUROFUNG)"/>
    <property type="match status" value="1"/>
</dbReference>
<feature type="transmembrane region" description="Helical" evidence="6">
    <location>
        <begin position="135"/>
        <end position="154"/>
    </location>
</feature>